<name>A0A067FMJ8_CITSI</name>
<gene>
    <name evidence="2" type="ORF">CISIN_1g029407mg</name>
</gene>
<keyword evidence="1" id="KW-0472">Membrane</keyword>
<keyword evidence="3" id="KW-1185">Reference proteome</keyword>
<evidence type="ECO:0000313" key="3">
    <source>
        <dbReference type="Proteomes" id="UP000027120"/>
    </source>
</evidence>
<dbReference type="Proteomes" id="UP000027120">
    <property type="component" value="Unassembled WGS sequence"/>
</dbReference>
<feature type="transmembrane region" description="Helical" evidence="1">
    <location>
        <begin position="155"/>
        <end position="175"/>
    </location>
</feature>
<organism evidence="2 3">
    <name type="scientific">Citrus sinensis</name>
    <name type="common">Sweet orange</name>
    <name type="synonym">Citrus aurantium var. sinensis</name>
    <dbReference type="NCBI Taxonomy" id="2711"/>
    <lineage>
        <taxon>Eukaryota</taxon>
        <taxon>Viridiplantae</taxon>
        <taxon>Streptophyta</taxon>
        <taxon>Embryophyta</taxon>
        <taxon>Tracheophyta</taxon>
        <taxon>Spermatophyta</taxon>
        <taxon>Magnoliopsida</taxon>
        <taxon>eudicotyledons</taxon>
        <taxon>Gunneridae</taxon>
        <taxon>Pentapetalae</taxon>
        <taxon>rosids</taxon>
        <taxon>malvids</taxon>
        <taxon>Sapindales</taxon>
        <taxon>Rutaceae</taxon>
        <taxon>Aurantioideae</taxon>
        <taxon>Citrus</taxon>
    </lineage>
</organism>
<evidence type="ECO:0000256" key="1">
    <source>
        <dbReference type="SAM" id="Phobius"/>
    </source>
</evidence>
<protein>
    <submittedName>
        <fullName evidence="2">Uncharacterized protein</fullName>
    </submittedName>
</protein>
<keyword evidence="1" id="KW-0812">Transmembrane</keyword>
<dbReference type="EMBL" id="KK784907">
    <property type="protein sequence ID" value="KDO64416.1"/>
    <property type="molecule type" value="Genomic_DNA"/>
</dbReference>
<proteinExistence type="predicted"/>
<evidence type="ECO:0000313" key="2">
    <source>
        <dbReference type="EMBL" id="KDO64416.1"/>
    </source>
</evidence>
<keyword evidence="1" id="KW-1133">Transmembrane helix</keyword>
<sequence length="194" mass="21977">MERSKIEVKLEQFYKNLEEELDCMEQSPDSSMKVKTLPLLVNSPRTITSSLPASDEVKTWKVRTNDLAVMEVLQERRAAVESGKLKGRRLFEEYDEGLNGLTDDQGCEVRSVTSYDSDDSILSAGCASDERDCVGQIKQGEKVVVKHKRGVRRMVTVLVWLAFASVAYALGTIMVTSMMRKRYRNEYEVILVPT</sequence>
<dbReference type="AlphaFoldDB" id="A0A067FMJ8"/>
<accession>A0A067FMJ8</accession>
<reference evidence="2 3" key="1">
    <citation type="submission" date="2014-04" db="EMBL/GenBank/DDBJ databases">
        <authorList>
            <consortium name="International Citrus Genome Consortium"/>
            <person name="Gmitter F."/>
            <person name="Chen C."/>
            <person name="Farmerie W."/>
            <person name="Harkins T."/>
            <person name="Desany B."/>
            <person name="Mohiuddin M."/>
            <person name="Kodira C."/>
            <person name="Borodovsky M."/>
            <person name="Lomsadze A."/>
            <person name="Burns P."/>
            <person name="Jenkins J."/>
            <person name="Prochnik S."/>
            <person name="Shu S."/>
            <person name="Chapman J."/>
            <person name="Pitluck S."/>
            <person name="Schmutz J."/>
            <person name="Rokhsar D."/>
        </authorList>
    </citation>
    <scope>NUCLEOTIDE SEQUENCE</scope>
</reference>